<comment type="caution">
    <text evidence="1">The sequence shown here is derived from an EMBL/GenBank/DDBJ whole genome shotgun (WGS) entry which is preliminary data.</text>
</comment>
<dbReference type="EMBL" id="QGGG01000016">
    <property type="protein sequence ID" value="PWJ78338.1"/>
    <property type="molecule type" value="Genomic_DNA"/>
</dbReference>
<reference evidence="1 2" key="1">
    <citation type="submission" date="2018-05" db="EMBL/GenBank/DDBJ databases">
        <title>Genomic Encyclopedia of Type Strains, Phase IV (KMG-IV): sequencing the most valuable type-strain genomes for metagenomic binning, comparative biology and taxonomic classification.</title>
        <authorList>
            <person name="Goeker M."/>
        </authorList>
    </citation>
    <scope>NUCLEOTIDE SEQUENCE [LARGE SCALE GENOMIC DNA]</scope>
    <source>
        <strain evidence="1 2">DSM 6986</strain>
    </source>
</reference>
<evidence type="ECO:0008006" key="3">
    <source>
        <dbReference type="Google" id="ProtNLM"/>
    </source>
</evidence>
<protein>
    <recommendedName>
        <fullName evidence="3">Tail fiber protein</fullName>
    </recommendedName>
</protein>
<dbReference type="RefSeq" id="WP_109614248.1">
    <property type="nucleotide sequence ID" value="NZ_QGGG01000016.1"/>
</dbReference>
<evidence type="ECO:0000313" key="2">
    <source>
        <dbReference type="Proteomes" id="UP000245396"/>
    </source>
</evidence>
<proteinExistence type="predicted"/>
<organism evidence="1 2">
    <name type="scientific">Pseudaminobacter salicylatoxidans</name>
    <dbReference type="NCBI Taxonomy" id="93369"/>
    <lineage>
        <taxon>Bacteria</taxon>
        <taxon>Pseudomonadati</taxon>
        <taxon>Pseudomonadota</taxon>
        <taxon>Alphaproteobacteria</taxon>
        <taxon>Hyphomicrobiales</taxon>
        <taxon>Phyllobacteriaceae</taxon>
        <taxon>Pseudaminobacter</taxon>
    </lineage>
</organism>
<dbReference type="CDD" id="cd19958">
    <property type="entry name" value="pyocin_knob"/>
    <property type="match status" value="1"/>
</dbReference>
<accession>A0A316BVP0</accession>
<dbReference type="AlphaFoldDB" id="A0A316BVP0"/>
<dbReference type="OrthoDB" id="8708771at2"/>
<name>A0A316BVP0_PSESE</name>
<gene>
    <name evidence="1" type="ORF">C7441_1163</name>
</gene>
<sequence>MAQSYKTGTVTVAAGSTSVVGAGTAWALALVTGGLFCCAGMAVPCTVIDDTHLELDYPWPGANGADLAYSIFRETAQAASAIEANDRLASIADRLNKLSYINFDAMGTLAQRAAYDTAPKDFIFLDVTTEPFELYIKASDAAGDWAGPNVYGQGARGEQGPLTPFLFVAPEALAPGSLPTVSNTGTPTAPKMKFGIPAGRGFYSKGDYAAGTTYQPDDVVLFAGSSWIALQETTGNTPPALPATENAWWRLIARHGNDGQGTVTELVSGNLVDINSTDPTKPVVSLKSMASQRILGRQAAGVGDVELLTGDQVRGIATAARDTFATNTEADTDWDTIVSPGFHPRLLGINNPNAPVSSQYFYCDVKRYSTDQNLIQIAYPYRNSTGGIWYRIRAAGSWGQWVQVGSDAITRITNANGTATRLPDGTQICTKKLTGLGPVSLAWGNVFWNNNTHNIGNWAAEFIEVPAVSGFKVGGIRPLLIGASSNEITTTDGGSLVMMSGTAVTESNFVVSITAIGRYK</sequence>
<keyword evidence="2" id="KW-1185">Reference proteome</keyword>
<dbReference type="Gene3D" id="2.10.10.20">
    <property type="entry name" value="Carbohydrate-binding module superfamily 5/12"/>
    <property type="match status" value="1"/>
</dbReference>
<dbReference type="Proteomes" id="UP000245396">
    <property type="component" value="Unassembled WGS sequence"/>
</dbReference>
<evidence type="ECO:0000313" key="1">
    <source>
        <dbReference type="EMBL" id="PWJ78338.1"/>
    </source>
</evidence>